<feature type="chain" id="PRO_5047459389" evidence="7">
    <location>
        <begin position="24"/>
        <end position="510"/>
    </location>
</feature>
<evidence type="ECO:0000256" key="2">
    <source>
        <dbReference type="ARBA" id="ARBA00022729"/>
    </source>
</evidence>
<protein>
    <submittedName>
        <fullName evidence="8">Extracellular solute-binding protein</fullName>
    </submittedName>
</protein>
<gene>
    <name evidence="8" type="ORF">ACFFNY_23130</name>
</gene>
<keyword evidence="2 7" id="KW-0732">Signal</keyword>
<dbReference type="PROSITE" id="PS51257">
    <property type="entry name" value="PROKAR_LIPOPROTEIN"/>
    <property type="match status" value="1"/>
</dbReference>
<organism evidence="8 9">
    <name type="scientific">Paenibacillus hodogayensis</name>
    <dbReference type="NCBI Taxonomy" id="279208"/>
    <lineage>
        <taxon>Bacteria</taxon>
        <taxon>Bacillati</taxon>
        <taxon>Bacillota</taxon>
        <taxon>Bacilli</taxon>
        <taxon>Bacillales</taxon>
        <taxon>Paenibacillaceae</taxon>
        <taxon>Paenibacillus</taxon>
    </lineage>
</organism>
<evidence type="ECO:0000256" key="5">
    <source>
        <dbReference type="ARBA" id="ARBA00023288"/>
    </source>
</evidence>
<dbReference type="InterPro" id="IPR006059">
    <property type="entry name" value="SBP"/>
</dbReference>
<feature type="signal peptide" evidence="7">
    <location>
        <begin position="1"/>
        <end position="23"/>
    </location>
</feature>
<accession>A0ABV5W292</accession>
<evidence type="ECO:0000256" key="7">
    <source>
        <dbReference type="SAM" id="SignalP"/>
    </source>
</evidence>
<comment type="caution">
    <text evidence="8">The sequence shown here is derived from an EMBL/GenBank/DDBJ whole genome shotgun (WGS) entry which is preliminary data.</text>
</comment>
<dbReference type="InterPro" id="IPR050490">
    <property type="entry name" value="Bact_solute-bd_prot1"/>
</dbReference>
<dbReference type="Gene3D" id="3.40.190.10">
    <property type="entry name" value="Periplasmic binding protein-like II"/>
    <property type="match status" value="2"/>
</dbReference>
<reference evidence="8 9" key="1">
    <citation type="submission" date="2024-09" db="EMBL/GenBank/DDBJ databases">
        <authorList>
            <person name="Sun Q."/>
            <person name="Mori K."/>
        </authorList>
    </citation>
    <scope>NUCLEOTIDE SEQUENCE [LARGE SCALE GENOMIC DNA]</scope>
    <source>
        <strain evidence="8 9">JCM 12520</strain>
    </source>
</reference>
<keyword evidence="5" id="KW-0449">Lipoprotein</keyword>
<keyword evidence="1" id="KW-1003">Cell membrane</keyword>
<dbReference type="EMBL" id="JBHMAG010000015">
    <property type="protein sequence ID" value="MFB9754475.1"/>
    <property type="molecule type" value="Genomic_DNA"/>
</dbReference>
<evidence type="ECO:0000256" key="1">
    <source>
        <dbReference type="ARBA" id="ARBA00022475"/>
    </source>
</evidence>
<dbReference type="RefSeq" id="WP_344916060.1">
    <property type="nucleotide sequence ID" value="NZ_BAAAYO010000018.1"/>
</dbReference>
<dbReference type="SUPFAM" id="SSF53850">
    <property type="entry name" value="Periplasmic binding protein-like II"/>
    <property type="match status" value="1"/>
</dbReference>
<feature type="compositionally biased region" description="Polar residues" evidence="6">
    <location>
        <begin position="27"/>
        <end position="39"/>
    </location>
</feature>
<evidence type="ECO:0000256" key="4">
    <source>
        <dbReference type="ARBA" id="ARBA00023139"/>
    </source>
</evidence>
<evidence type="ECO:0000256" key="3">
    <source>
        <dbReference type="ARBA" id="ARBA00023136"/>
    </source>
</evidence>
<evidence type="ECO:0000313" key="8">
    <source>
        <dbReference type="EMBL" id="MFB9754475.1"/>
    </source>
</evidence>
<keyword evidence="3" id="KW-0472">Membrane</keyword>
<sequence length="510" mass="56298">MMKIKKWVALPVAASLMLLSACGSNSEGEKSSSVPSAQPANGGPKPELKALMRLGPNFSKDPIAIMLEEKTGYKVNYEALPVDKPEDKLNLLIASSEPYDVVSTGGDSSSKAIYADYAKKGALVDLTPLIEKYGSNIKASLSKETLEMAKVDGKIYAIPTRTLESVGTSLMIRKDWLDKLGLQVPTTLDELTVVLKAFKEKDPGGNGAKNIPLSIKGDVPMVDNIVGAFGMVNDWNDVNSKLIPRAMNPSFKEYLIYMSDLYKQGLLDQEFAINKDATVKEKFTNGKAGVIVLHWADIPQIDDALKKNFPQAAYAYIPALTGKDGQAGLAQSFGFDRLTFIPKASKHPEDAIKWIDAKLQPDTFKNLAIGVEGTHHTVKDGNYYPILPIFNDERGSGSNYLSGIDEIKYPIYWQARVRKDDRLYKGWEYLNKQQKPNVFKKNPLGLAPYLPIYSKENAQLSQTVNDYAVKFIVGSEQLAGFDAFTEKYKKAGGQTSYDEINKWYAGSTLK</sequence>
<feature type="region of interest" description="Disordered" evidence="6">
    <location>
        <begin position="27"/>
        <end position="46"/>
    </location>
</feature>
<dbReference type="Pfam" id="PF13416">
    <property type="entry name" value="SBP_bac_8"/>
    <property type="match status" value="1"/>
</dbReference>
<proteinExistence type="predicted"/>
<dbReference type="PANTHER" id="PTHR43649">
    <property type="entry name" value="ARABINOSE-BINDING PROTEIN-RELATED"/>
    <property type="match status" value="1"/>
</dbReference>
<evidence type="ECO:0000313" key="9">
    <source>
        <dbReference type="Proteomes" id="UP001589619"/>
    </source>
</evidence>
<dbReference type="CDD" id="cd13580">
    <property type="entry name" value="PBP2_AlgQ_like_1"/>
    <property type="match status" value="1"/>
</dbReference>
<dbReference type="PANTHER" id="PTHR43649:SF33">
    <property type="entry name" value="POLYGALACTURONAN_RHAMNOGALACTURONAN-BINDING PROTEIN YTCQ"/>
    <property type="match status" value="1"/>
</dbReference>
<keyword evidence="4" id="KW-0564">Palmitate</keyword>
<evidence type="ECO:0000256" key="6">
    <source>
        <dbReference type="SAM" id="MobiDB-lite"/>
    </source>
</evidence>
<dbReference type="Proteomes" id="UP001589619">
    <property type="component" value="Unassembled WGS sequence"/>
</dbReference>
<keyword evidence="9" id="KW-1185">Reference proteome</keyword>
<name>A0ABV5W292_9BACL</name>